<comment type="caution">
    <text evidence="2">The sequence shown here is derived from an EMBL/GenBank/DDBJ whole genome shotgun (WGS) entry which is preliminary data.</text>
</comment>
<dbReference type="RefSeq" id="WP_189650719.1">
    <property type="nucleotide sequence ID" value="NZ_BMRC01000015.1"/>
</dbReference>
<evidence type="ECO:0000256" key="1">
    <source>
        <dbReference type="SAM" id="MobiDB-lite"/>
    </source>
</evidence>
<feature type="compositionally biased region" description="Basic residues" evidence="1">
    <location>
        <begin position="95"/>
        <end position="114"/>
    </location>
</feature>
<name>A0ABV5IRM6_9ACTN</name>
<organism evidence="2 3">
    <name type="scientific">Nonomuraea spiralis</name>
    <dbReference type="NCBI Taxonomy" id="46182"/>
    <lineage>
        <taxon>Bacteria</taxon>
        <taxon>Bacillati</taxon>
        <taxon>Actinomycetota</taxon>
        <taxon>Actinomycetes</taxon>
        <taxon>Streptosporangiales</taxon>
        <taxon>Streptosporangiaceae</taxon>
        <taxon>Nonomuraea</taxon>
    </lineage>
</organism>
<dbReference type="EMBL" id="JBHMEI010000039">
    <property type="protein sequence ID" value="MFB9206665.1"/>
    <property type="molecule type" value="Genomic_DNA"/>
</dbReference>
<gene>
    <name evidence="2" type="ORF">ACFFV7_36105</name>
</gene>
<evidence type="ECO:0000313" key="2">
    <source>
        <dbReference type="EMBL" id="MFB9206665.1"/>
    </source>
</evidence>
<evidence type="ECO:0000313" key="3">
    <source>
        <dbReference type="Proteomes" id="UP001589647"/>
    </source>
</evidence>
<reference evidence="2 3" key="1">
    <citation type="submission" date="2024-09" db="EMBL/GenBank/DDBJ databases">
        <authorList>
            <person name="Sun Q."/>
            <person name="Mori K."/>
        </authorList>
    </citation>
    <scope>NUCLEOTIDE SEQUENCE [LARGE SCALE GENOMIC DNA]</scope>
    <source>
        <strain evidence="2 3">CCM 3426</strain>
    </source>
</reference>
<protein>
    <submittedName>
        <fullName evidence="2">Uncharacterized protein</fullName>
    </submittedName>
</protein>
<keyword evidence="3" id="KW-1185">Reference proteome</keyword>
<dbReference type="Proteomes" id="UP001589647">
    <property type="component" value="Unassembled WGS sequence"/>
</dbReference>
<feature type="region of interest" description="Disordered" evidence="1">
    <location>
        <begin position="59"/>
        <end position="114"/>
    </location>
</feature>
<accession>A0ABV5IRM6</accession>
<proteinExistence type="predicted"/>
<sequence length="114" mass="12806">MTTTLRWPTAWIREQIDQMDWSPAYRNKHLAALRGVLKEAWKLGLLSTDDHQRAVALAPFGGHREPTGQHVPDIVIGRGDKQRRIPVNSSAARRPPPRPHRHAPAVHHARAAAT</sequence>